<dbReference type="GO" id="GO:0046872">
    <property type="term" value="F:metal ion binding"/>
    <property type="evidence" value="ECO:0007669"/>
    <property type="project" value="UniProtKB-KW"/>
</dbReference>
<name>A0A5K3EFP7_MESCO</name>
<keyword evidence="5" id="KW-0645">Protease</keyword>
<reference evidence="12" key="1">
    <citation type="submission" date="2019-11" db="UniProtKB">
        <authorList>
            <consortium name="WormBaseParasite"/>
        </authorList>
    </citation>
    <scope>IDENTIFICATION</scope>
</reference>
<dbReference type="FunFam" id="3.30.830.10:FF:000009">
    <property type="entry name" value="Presequence protease, mitochondrial"/>
    <property type="match status" value="1"/>
</dbReference>
<dbReference type="Pfam" id="PF00675">
    <property type="entry name" value="Peptidase_M16"/>
    <property type="match status" value="1"/>
</dbReference>
<feature type="domain" description="Peptidase M16C associated" evidence="11">
    <location>
        <begin position="472"/>
        <end position="723"/>
    </location>
</feature>
<proteinExistence type="inferred from homology"/>
<dbReference type="GO" id="GO:0004222">
    <property type="term" value="F:metalloendopeptidase activity"/>
    <property type="evidence" value="ECO:0007669"/>
    <property type="project" value="TreeGrafter"/>
</dbReference>
<dbReference type="GO" id="GO:0016485">
    <property type="term" value="P:protein processing"/>
    <property type="evidence" value="ECO:0007669"/>
    <property type="project" value="TreeGrafter"/>
</dbReference>
<evidence type="ECO:0000259" key="11">
    <source>
        <dbReference type="SMART" id="SM01264"/>
    </source>
</evidence>
<dbReference type="WBParaSite" id="MCU_000197-RA">
    <property type="protein sequence ID" value="MCU_000197-RA"/>
    <property type="gene ID" value="MCU_000197"/>
</dbReference>
<dbReference type="PANTHER" id="PTHR43016">
    <property type="entry name" value="PRESEQUENCE PROTEASE"/>
    <property type="match status" value="1"/>
</dbReference>
<evidence type="ECO:0000256" key="8">
    <source>
        <dbReference type="ARBA" id="ARBA00022833"/>
    </source>
</evidence>
<keyword evidence="10" id="KW-0496">Mitochondrion</keyword>
<evidence type="ECO:0000256" key="5">
    <source>
        <dbReference type="ARBA" id="ARBA00022670"/>
    </source>
</evidence>
<dbReference type="Pfam" id="PF05193">
    <property type="entry name" value="Peptidase_M16_C"/>
    <property type="match status" value="1"/>
</dbReference>
<evidence type="ECO:0000256" key="6">
    <source>
        <dbReference type="ARBA" id="ARBA00022723"/>
    </source>
</evidence>
<dbReference type="GO" id="GO:0005759">
    <property type="term" value="C:mitochondrial matrix"/>
    <property type="evidence" value="ECO:0007669"/>
    <property type="project" value="TreeGrafter"/>
</dbReference>
<keyword evidence="9" id="KW-0482">Metalloprotease</keyword>
<evidence type="ECO:0000256" key="7">
    <source>
        <dbReference type="ARBA" id="ARBA00022801"/>
    </source>
</evidence>
<keyword evidence="7" id="KW-0378">Hydrolase</keyword>
<accession>A0A5K3EFP7</accession>
<evidence type="ECO:0000256" key="9">
    <source>
        <dbReference type="ARBA" id="ARBA00023049"/>
    </source>
</evidence>
<sequence>MIENTQSLNCGSIIHGFKVTQVFDIDEYRLTVVQMHHEKSGANLIHLLRDDPNCTFSVQFRTTPMDNSGIPHILEHTVLCGSEKYPVRDPFFKMLRRSQATYMNAHTGSDLTMYPLSTMNSVDFQNLVGVYADAVFFPSLNKLDFMQEGWRLEPENLEDKSSKLVIKGIVYNEMKGVFSNSLNLLHQVVENNLLPVSYGYISGGHPDAIPSLSWEALKKFYHDFYHPSNANIYSYGNIDLDNYLQHLDSECLGKFTAQDPSPTVVLEPKWTESRLVRLTCQPDPTLADPSRAGVVSLSFALTDILEIYTNFALSIVLKLLTDGDSAPLYRGLIESGLGLDWSNPVHGMDRYLRTTCFHVGLQGVRLEDVEKIDKTIMDILKETAKTGFPQERVEAVLHKKEIAIREDSADFGLQLILAISSVVNHGGDLFARLSVKQLINRFKADLATDPAFLQKLISQYLVGNPHRLTVIMLPDDKFEALEASKEAERVAKAVGKLTEEGKREVVKLSRELAAEQKREEDLSCLPCLTLVDIPPKCRPEPFTETQMGGSPLQLNVAPTNGLVYFHALANISDLPQELFIYVPVFASLFSKLGADGLTYQEMDHLQELNTGALRATPHATSGLAEDLKAPCARHLHLSAYCLEEKVPRMFELLCKRVRANDWLDSLRIQTLVNMLVAGDWSANSLSYNAHRLAMRRASANLCSTGRMSELWSGIEQAAFMRRLAKQITNPNEVERSRAFDDFIGKMKAIADHALKSKRLRFSLHGEESGLASACKCLESFIAEVPNSEVGSGDVIGAPTPDPSDVTQNVYVALPYSVHYTSLSLPAPHYTAKEFPAYRVLSHLLDSKFLHPAIREQGGAYGGGSKVSPGCFAFYSYR</sequence>
<dbReference type="AlphaFoldDB" id="A0A5K3EFP7"/>
<dbReference type="SMART" id="SM01264">
    <property type="entry name" value="M16C_associated"/>
    <property type="match status" value="1"/>
</dbReference>
<dbReference type="Pfam" id="PF08367">
    <property type="entry name" value="M16C_assoc"/>
    <property type="match status" value="1"/>
</dbReference>
<dbReference type="Gene3D" id="3.30.830.10">
    <property type="entry name" value="Metalloenzyme, LuxS/M16 peptidase-like"/>
    <property type="match status" value="4"/>
</dbReference>
<evidence type="ECO:0000256" key="10">
    <source>
        <dbReference type="ARBA" id="ARBA00023128"/>
    </source>
</evidence>
<organism evidence="12">
    <name type="scientific">Mesocestoides corti</name>
    <name type="common">Flatworm</name>
    <dbReference type="NCBI Taxonomy" id="53468"/>
    <lineage>
        <taxon>Eukaryota</taxon>
        <taxon>Metazoa</taxon>
        <taxon>Spiralia</taxon>
        <taxon>Lophotrochozoa</taxon>
        <taxon>Platyhelminthes</taxon>
        <taxon>Cestoda</taxon>
        <taxon>Eucestoda</taxon>
        <taxon>Cyclophyllidea</taxon>
        <taxon>Mesocestoididae</taxon>
        <taxon>Mesocestoides</taxon>
    </lineage>
</organism>
<evidence type="ECO:0000256" key="4">
    <source>
        <dbReference type="ARBA" id="ARBA00020167"/>
    </source>
</evidence>
<protein>
    <recommendedName>
        <fullName evidence="4">Presequence protease, mitochondrial</fullName>
    </recommendedName>
</protein>
<dbReference type="InterPro" id="IPR011765">
    <property type="entry name" value="Pept_M16_N"/>
</dbReference>
<comment type="subcellular location">
    <subcellularLocation>
        <location evidence="2">Mitochondrion</location>
    </subcellularLocation>
</comment>
<dbReference type="PANTHER" id="PTHR43016:SF13">
    <property type="entry name" value="PRESEQUENCE PROTEASE, MITOCHONDRIAL"/>
    <property type="match status" value="1"/>
</dbReference>
<dbReference type="InterPro" id="IPR011249">
    <property type="entry name" value="Metalloenz_LuxS/M16"/>
</dbReference>
<evidence type="ECO:0000256" key="3">
    <source>
        <dbReference type="ARBA" id="ARBA00007575"/>
    </source>
</evidence>
<evidence type="ECO:0000256" key="1">
    <source>
        <dbReference type="ARBA" id="ARBA00001947"/>
    </source>
</evidence>
<dbReference type="FunFam" id="3.30.830.10:FF:000011">
    <property type="entry name" value="Presequence protease, mitochondrial"/>
    <property type="match status" value="1"/>
</dbReference>
<keyword evidence="8" id="KW-0862">Zinc</keyword>
<dbReference type="InterPro" id="IPR013578">
    <property type="entry name" value="Peptidase_M16C_assoc"/>
</dbReference>
<dbReference type="InterPro" id="IPR007863">
    <property type="entry name" value="Peptidase_M16_C"/>
</dbReference>
<evidence type="ECO:0000256" key="2">
    <source>
        <dbReference type="ARBA" id="ARBA00004173"/>
    </source>
</evidence>
<dbReference type="SUPFAM" id="SSF63411">
    <property type="entry name" value="LuxS/MPP-like metallohydrolase"/>
    <property type="match status" value="4"/>
</dbReference>
<keyword evidence="6" id="KW-0479">Metal-binding</keyword>
<comment type="similarity">
    <text evidence="3">Belongs to the peptidase M16 family. PreP subfamily.</text>
</comment>
<evidence type="ECO:0000313" key="12">
    <source>
        <dbReference type="WBParaSite" id="MCU_000197-RA"/>
    </source>
</evidence>
<comment type="cofactor">
    <cofactor evidence="1">
        <name>Zn(2+)</name>
        <dbReference type="ChEBI" id="CHEBI:29105"/>
    </cofactor>
</comment>